<keyword evidence="1" id="KW-1133">Transmembrane helix</keyword>
<organism evidence="2 3">
    <name type="scientific">Tanacetum coccineum</name>
    <dbReference type="NCBI Taxonomy" id="301880"/>
    <lineage>
        <taxon>Eukaryota</taxon>
        <taxon>Viridiplantae</taxon>
        <taxon>Streptophyta</taxon>
        <taxon>Embryophyta</taxon>
        <taxon>Tracheophyta</taxon>
        <taxon>Spermatophyta</taxon>
        <taxon>Magnoliopsida</taxon>
        <taxon>eudicotyledons</taxon>
        <taxon>Gunneridae</taxon>
        <taxon>Pentapetalae</taxon>
        <taxon>asterids</taxon>
        <taxon>campanulids</taxon>
        <taxon>Asterales</taxon>
        <taxon>Asteraceae</taxon>
        <taxon>Asteroideae</taxon>
        <taxon>Anthemideae</taxon>
        <taxon>Anthemidinae</taxon>
        <taxon>Tanacetum</taxon>
    </lineage>
</organism>
<evidence type="ECO:0000256" key="1">
    <source>
        <dbReference type="SAM" id="Phobius"/>
    </source>
</evidence>
<keyword evidence="1" id="KW-0812">Transmembrane</keyword>
<feature type="transmembrane region" description="Helical" evidence="1">
    <location>
        <begin position="53"/>
        <end position="72"/>
    </location>
</feature>
<evidence type="ECO:0000313" key="2">
    <source>
        <dbReference type="EMBL" id="GJT14053.1"/>
    </source>
</evidence>
<dbReference type="Proteomes" id="UP001151760">
    <property type="component" value="Unassembled WGS sequence"/>
</dbReference>
<name>A0ABQ5BJU7_9ASTR</name>
<keyword evidence="1" id="KW-0472">Membrane</keyword>
<proteinExistence type="predicted"/>
<protein>
    <submittedName>
        <fullName evidence="2">Uncharacterized protein</fullName>
    </submittedName>
</protein>
<reference evidence="2" key="1">
    <citation type="journal article" date="2022" name="Int. J. Mol. Sci.">
        <title>Draft Genome of Tanacetum Coccineum: Genomic Comparison of Closely Related Tanacetum-Family Plants.</title>
        <authorList>
            <person name="Yamashiro T."/>
            <person name="Shiraishi A."/>
            <person name="Nakayama K."/>
            <person name="Satake H."/>
        </authorList>
    </citation>
    <scope>NUCLEOTIDE SEQUENCE</scope>
</reference>
<accession>A0ABQ5BJU7</accession>
<dbReference type="EMBL" id="BQNB010013280">
    <property type="protein sequence ID" value="GJT14053.1"/>
    <property type="molecule type" value="Genomic_DNA"/>
</dbReference>
<sequence>MGTSATVIAATSVSARLTFYLACRGFYSLSFESRTLVILARCTLCPDARDDFIIVPCILLELLVVLWLLPLGRPIILPLIDRGSVNKQEVGFRSISVYHPSFPPTLETTCTADLEPLSMASCKVTGVGMMLHYHLMFKVPQLILILFDFIPGGNTSECNYSLEIASRCGYGGYEGNGTKHTRSTKYRQHICSVLASKFESVLSASVCYPNEILVSSNIGLKPTGTFSTSKVSWHTNGIPCSSAMVLFWEELDPRLFFLECLQHGVTAGQLRRYFAGPLPRVLPSSSVVLPLEQLLADPPHPHTIV</sequence>
<keyword evidence="3" id="KW-1185">Reference proteome</keyword>
<reference evidence="2" key="2">
    <citation type="submission" date="2022-01" db="EMBL/GenBank/DDBJ databases">
        <authorList>
            <person name="Yamashiro T."/>
            <person name="Shiraishi A."/>
            <person name="Satake H."/>
            <person name="Nakayama K."/>
        </authorList>
    </citation>
    <scope>NUCLEOTIDE SEQUENCE</scope>
</reference>
<comment type="caution">
    <text evidence="2">The sequence shown here is derived from an EMBL/GenBank/DDBJ whole genome shotgun (WGS) entry which is preliminary data.</text>
</comment>
<evidence type="ECO:0000313" key="3">
    <source>
        <dbReference type="Proteomes" id="UP001151760"/>
    </source>
</evidence>
<gene>
    <name evidence="2" type="ORF">Tco_0861095</name>
</gene>